<proteinExistence type="predicted"/>
<reference evidence="1 2" key="1">
    <citation type="submission" date="2020-05" db="EMBL/GenBank/DDBJ databases">
        <authorList>
            <person name="Campoy J."/>
            <person name="Schneeberger K."/>
            <person name="Spophaly S."/>
        </authorList>
    </citation>
    <scope>NUCLEOTIDE SEQUENCE [LARGE SCALE GENOMIC DNA]</scope>
    <source>
        <strain evidence="1">PruArmRojPasFocal</strain>
    </source>
</reference>
<dbReference type="Proteomes" id="UP000507222">
    <property type="component" value="Unassembled WGS sequence"/>
</dbReference>
<name>A0A6J5U1G1_PRUAR</name>
<accession>A0A6J5U1G1</accession>
<organism evidence="1 2">
    <name type="scientific">Prunus armeniaca</name>
    <name type="common">Apricot</name>
    <name type="synonym">Armeniaca vulgaris</name>
    <dbReference type="NCBI Taxonomy" id="36596"/>
    <lineage>
        <taxon>Eukaryota</taxon>
        <taxon>Viridiplantae</taxon>
        <taxon>Streptophyta</taxon>
        <taxon>Embryophyta</taxon>
        <taxon>Tracheophyta</taxon>
        <taxon>Spermatophyta</taxon>
        <taxon>Magnoliopsida</taxon>
        <taxon>eudicotyledons</taxon>
        <taxon>Gunneridae</taxon>
        <taxon>Pentapetalae</taxon>
        <taxon>rosids</taxon>
        <taxon>fabids</taxon>
        <taxon>Rosales</taxon>
        <taxon>Rosaceae</taxon>
        <taxon>Amygdaloideae</taxon>
        <taxon>Amygdaleae</taxon>
        <taxon>Prunus</taxon>
    </lineage>
</organism>
<sequence>MTLTSHCSRLETYPLCSPPRSPHMGLCPSTYPPLISLEALRFRLGTQLLHSSCLCAFRVLQPHLHDLPSFLELSSYLFSSNHDNFGIQIHKFLYQTIPQAHQCDLHDFLR</sequence>
<dbReference type="EMBL" id="CAEKDK010000002">
    <property type="protein sequence ID" value="CAB4269996.1"/>
    <property type="molecule type" value="Genomic_DNA"/>
</dbReference>
<evidence type="ECO:0000313" key="2">
    <source>
        <dbReference type="Proteomes" id="UP000507222"/>
    </source>
</evidence>
<evidence type="ECO:0000313" key="1">
    <source>
        <dbReference type="EMBL" id="CAB4269996.1"/>
    </source>
</evidence>
<protein>
    <submittedName>
        <fullName evidence="1">Uncharacterized protein</fullName>
    </submittedName>
</protein>
<gene>
    <name evidence="1" type="ORF">CURHAP_LOCUS15927</name>
</gene>
<dbReference type="AlphaFoldDB" id="A0A6J5U1G1"/>